<organism evidence="2 3">
    <name type="scientific">Melittangium boletus DSM 14713</name>
    <dbReference type="NCBI Taxonomy" id="1294270"/>
    <lineage>
        <taxon>Bacteria</taxon>
        <taxon>Pseudomonadati</taxon>
        <taxon>Myxococcota</taxon>
        <taxon>Myxococcia</taxon>
        <taxon>Myxococcales</taxon>
        <taxon>Cystobacterineae</taxon>
        <taxon>Archangiaceae</taxon>
        <taxon>Melittangium</taxon>
    </lineage>
</organism>
<evidence type="ECO:0008006" key="4">
    <source>
        <dbReference type="Google" id="ProtNLM"/>
    </source>
</evidence>
<accession>A0A250I8U8</accession>
<feature type="chain" id="PRO_5012219523" description="Lipoprotein" evidence="1">
    <location>
        <begin position="20"/>
        <end position="225"/>
    </location>
</feature>
<keyword evidence="3" id="KW-1185">Reference proteome</keyword>
<dbReference type="AlphaFoldDB" id="A0A250I8U8"/>
<proteinExistence type="predicted"/>
<name>A0A250I8U8_9BACT</name>
<dbReference type="EMBL" id="CP022163">
    <property type="protein sequence ID" value="ATB27386.1"/>
    <property type="molecule type" value="Genomic_DNA"/>
</dbReference>
<dbReference type="KEGG" id="mbd:MEBOL_000824"/>
<keyword evidence="1" id="KW-0732">Signal</keyword>
<evidence type="ECO:0000313" key="2">
    <source>
        <dbReference type="EMBL" id="ATB27386.1"/>
    </source>
</evidence>
<dbReference type="RefSeq" id="WP_342747739.1">
    <property type="nucleotide sequence ID" value="NZ_CP022163.1"/>
</dbReference>
<dbReference type="Proteomes" id="UP000217289">
    <property type="component" value="Chromosome"/>
</dbReference>
<reference evidence="2 3" key="1">
    <citation type="submission" date="2017-06" db="EMBL/GenBank/DDBJ databases">
        <authorList>
            <person name="Kim H.J."/>
            <person name="Triplett B.A."/>
        </authorList>
    </citation>
    <scope>NUCLEOTIDE SEQUENCE [LARGE SCALE GENOMIC DNA]</scope>
    <source>
        <strain evidence="2 3">DSM 14713</strain>
    </source>
</reference>
<gene>
    <name evidence="2" type="ORF">MEBOL_000824</name>
</gene>
<feature type="signal peptide" evidence="1">
    <location>
        <begin position="1"/>
        <end position="19"/>
    </location>
</feature>
<evidence type="ECO:0000313" key="3">
    <source>
        <dbReference type="Proteomes" id="UP000217289"/>
    </source>
</evidence>
<protein>
    <recommendedName>
        <fullName evidence="4">Lipoprotein</fullName>
    </recommendedName>
</protein>
<sequence>MRRLLLPLALVLLSSGTEAKDRATFRYTPPQDEERPVVVEAMVGPQGSDFALRLRFSKPPFGQECGMRCANATLLLDTDASTQSGLKLAGPQAENGADLAIIVQGTRDLASDASDTYLRVKVRRLTGESQNLDDGDLVAELDHRKDPDRIHVEGNTVFLLIDAGNTLPSGRKVRVVYHPVGTKAIQAQIPGMLSGSASNGKVMIFRKGNWGQAQQGGRRLGSESR</sequence>
<evidence type="ECO:0000256" key="1">
    <source>
        <dbReference type="SAM" id="SignalP"/>
    </source>
</evidence>